<accession>A0A645IXN8</accession>
<evidence type="ECO:0000313" key="1">
    <source>
        <dbReference type="EMBL" id="MPN55907.1"/>
    </source>
</evidence>
<dbReference type="AlphaFoldDB" id="A0A645IXN8"/>
<sequence length="130" mass="14439">MTGYSLDLNTYLHPSALSAVDISVSGFCYDNEFRPDAVHVDYVLPAETVTVLFLDCAGDQNSVFVRKQAKILHYLSSVDRRDYASKLVRSAPAAYLGLVFISPVRVECPVREFSEPYCVYVCVVCDKGLS</sequence>
<comment type="caution">
    <text evidence="1">The sequence shown here is derived from an EMBL/GenBank/DDBJ whole genome shotgun (WGS) entry which is preliminary data.</text>
</comment>
<protein>
    <submittedName>
        <fullName evidence="1">Uncharacterized protein</fullName>
    </submittedName>
</protein>
<dbReference type="EMBL" id="VSSQ01125658">
    <property type="protein sequence ID" value="MPN55907.1"/>
    <property type="molecule type" value="Genomic_DNA"/>
</dbReference>
<name>A0A645IXN8_9ZZZZ</name>
<proteinExistence type="predicted"/>
<reference evidence="1" key="1">
    <citation type="submission" date="2019-08" db="EMBL/GenBank/DDBJ databases">
        <authorList>
            <person name="Kucharzyk K."/>
            <person name="Murdoch R.W."/>
            <person name="Higgins S."/>
            <person name="Loffler F."/>
        </authorList>
    </citation>
    <scope>NUCLEOTIDE SEQUENCE</scope>
</reference>
<organism evidence="1">
    <name type="scientific">bioreactor metagenome</name>
    <dbReference type="NCBI Taxonomy" id="1076179"/>
    <lineage>
        <taxon>unclassified sequences</taxon>
        <taxon>metagenomes</taxon>
        <taxon>ecological metagenomes</taxon>
    </lineage>
</organism>
<gene>
    <name evidence="1" type="ORF">SDC9_203591</name>
</gene>